<protein>
    <submittedName>
        <fullName evidence="2">Uncharacterized protein</fullName>
    </submittedName>
</protein>
<dbReference type="GeneID" id="38114408"/>
<name>A0A3D8SBH8_9EURO</name>
<dbReference type="EMBL" id="PVWQ01000004">
    <property type="protein sequence ID" value="RDW83712.1"/>
    <property type="molecule type" value="Genomic_DNA"/>
</dbReference>
<evidence type="ECO:0000313" key="3">
    <source>
        <dbReference type="Proteomes" id="UP000256690"/>
    </source>
</evidence>
<feature type="region of interest" description="Disordered" evidence="1">
    <location>
        <begin position="1"/>
        <end position="127"/>
    </location>
</feature>
<dbReference type="OrthoDB" id="5375264at2759"/>
<organism evidence="2 3">
    <name type="scientific">Aspergillus mulundensis</name>
    <dbReference type="NCBI Taxonomy" id="1810919"/>
    <lineage>
        <taxon>Eukaryota</taxon>
        <taxon>Fungi</taxon>
        <taxon>Dikarya</taxon>
        <taxon>Ascomycota</taxon>
        <taxon>Pezizomycotina</taxon>
        <taxon>Eurotiomycetes</taxon>
        <taxon>Eurotiomycetidae</taxon>
        <taxon>Eurotiales</taxon>
        <taxon>Aspergillaceae</taxon>
        <taxon>Aspergillus</taxon>
        <taxon>Aspergillus subgen. Nidulantes</taxon>
    </lineage>
</organism>
<comment type="caution">
    <text evidence="2">The sequence shown here is derived from an EMBL/GenBank/DDBJ whole genome shotgun (WGS) entry which is preliminary data.</text>
</comment>
<gene>
    <name evidence="2" type="ORF">DSM5745_04038</name>
</gene>
<dbReference type="Proteomes" id="UP000256690">
    <property type="component" value="Unassembled WGS sequence"/>
</dbReference>
<proteinExistence type="predicted"/>
<keyword evidence="3" id="KW-1185">Reference proteome</keyword>
<sequence>MDNVDTDSDLSFHGNEFTPINSPRGKKMDALRGIVKKEHGDEDEESVSAIKDEESEEEATTPVKATPSKNKKGTPGSGKRRAAAPGTEEPKTPSKKSKKSTDNGTPASEKASYAKLPPIPTSRAAAGEWDLMILRMRDDENKPWPQINKDFFEASKIKVGGSTLRMRYNTMKANFTGVTEEDGARLMRFKKEIEEKFEQEKWHRIVNAIQADGGDKYPAATLQKKFKELSKNAAASAQGAGDDEE</sequence>
<dbReference type="STRING" id="1810919.A0A3D8SBH8"/>
<evidence type="ECO:0000313" key="2">
    <source>
        <dbReference type="EMBL" id="RDW83712.1"/>
    </source>
</evidence>
<accession>A0A3D8SBH8</accession>
<evidence type="ECO:0000256" key="1">
    <source>
        <dbReference type="SAM" id="MobiDB-lite"/>
    </source>
</evidence>
<feature type="compositionally biased region" description="Basic and acidic residues" evidence="1">
    <location>
        <begin position="26"/>
        <end position="40"/>
    </location>
</feature>
<dbReference type="RefSeq" id="XP_026605050.1">
    <property type="nucleotide sequence ID" value="XM_026746054.1"/>
</dbReference>
<reference evidence="2 3" key="1">
    <citation type="journal article" date="2018" name="IMA Fungus">
        <title>IMA Genome-F 9: Draft genome sequence of Annulohypoxylon stygium, Aspergillus mulundensis, Berkeleyomyces basicola (syn. Thielaviopsis basicola), Ceratocystis smalleyi, two Cercospora beticola strains, Coleophoma cylindrospora, Fusarium fracticaudum, Phialophora cf. hyalina, and Morchella septimelata.</title>
        <authorList>
            <person name="Wingfield B.D."/>
            <person name="Bills G.F."/>
            <person name="Dong Y."/>
            <person name="Huang W."/>
            <person name="Nel W.J."/>
            <person name="Swalarsk-Parry B.S."/>
            <person name="Vaghefi N."/>
            <person name="Wilken P.M."/>
            <person name="An Z."/>
            <person name="de Beer Z.W."/>
            <person name="De Vos L."/>
            <person name="Chen L."/>
            <person name="Duong T.A."/>
            <person name="Gao Y."/>
            <person name="Hammerbacher A."/>
            <person name="Kikkert J.R."/>
            <person name="Li Y."/>
            <person name="Li H."/>
            <person name="Li K."/>
            <person name="Li Q."/>
            <person name="Liu X."/>
            <person name="Ma X."/>
            <person name="Naidoo K."/>
            <person name="Pethybridge S.J."/>
            <person name="Sun J."/>
            <person name="Steenkamp E.T."/>
            <person name="van der Nest M.A."/>
            <person name="van Wyk S."/>
            <person name="Wingfield M.J."/>
            <person name="Xiong C."/>
            <person name="Yue Q."/>
            <person name="Zhang X."/>
        </authorList>
    </citation>
    <scope>NUCLEOTIDE SEQUENCE [LARGE SCALE GENOMIC DNA]</scope>
    <source>
        <strain evidence="2 3">DSM 5745</strain>
    </source>
</reference>
<dbReference type="AlphaFoldDB" id="A0A3D8SBH8"/>